<dbReference type="VEuPathDB" id="TriTrypDB:LdBPK_342070.1"/>
<dbReference type="EMBL" id="RHLC01000004">
    <property type="protein sequence ID" value="TPP40113.1"/>
    <property type="molecule type" value="Genomic_DNA"/>
</dbReference>
<dbReference type="VEuPathDB" id="TriTrypDB:LdCL_340028500"/>
<accession>A0A504WW76</accession>
<reference evidence="3" key="1">
    <citation type="submission" date="2019-02" db="EMBL/GenBank/DDBJ databases">
        <title>FDA dAtabase for Regulatory Grade micrObial Sequences (FDA-ARGOS): Supporting development and validation of Infectious Disease Dx tests.</title>
        <authorList>
            <person name="Duncan R."/>
            <person name="Fisher C."/>
            <person name="Tallon L."/>
            <person name="Sadzewicz L."/>
            <person name="Sengamalay N."/>
            <person name="Ott S."/>
            <person name="Godinez A."/>
            <person name="Nagaraj S."/>
            <person name="Vavikolanu K."/>
            <person name="Nadendla S."/>
            <person name="Aluvathingal J."/>
            <person name="Sichtig H."/>
        </authorList>
    </citation>
    <scope>NUCLEOTIDE SEQUENCE [LARGE SCALE GENOMIC DNA]</scope>
    <source>
        <strain evidence="3">FDAARGOS_361</strain>
    </source>
</reference>
<dbReference type="VEuPathDB" id="TriTrypDB:LdCL_340028400"/>
<evidence type="ECO:0000313" key="2">
    <source>
        <dbReference type="EMBL" id="TPP40113.1"/>
    </source>
</evidence>
<proteinExistence type="predicted"/>
<dbReference type="VEuPathDB" id="TriTrypDB:LdBPK_342080.1"/>
<protein>
    <submittedName>
        <fullName evidence="2">Uncharacterized protein</fullName>
    </submittedName>
</protein>
<dbReference type="AlphaFoldDB" id="A0A504WW76"/>
<feature type="compositionally biased region" description="Low complexity" evidence="1">
    <location>
        <begin position="94"/>
        <end position="105"/>
    </location>
</feature>
<dbReference type="VEuPathDB" id="TriTrypDB:LDHU3_34.3490"/>
<comment type="caution">
    <text evidence="2">The sequence shown here is derived from an EMBL/GenBank/DDBJ whole genome shotgun (WGS) entry which is preliminary data.</text>
</comment>
<gene>
    <name evidence="2" type="ORF">CGC21_26335</name>
</gene>
<dbReference type="VEuPathDB" id="TriTrypDB:LDHU3_34.3500"/>
<sequence length="662" mass="71716">MLQRTTLRCYSALLGQATPVLLGSKGGTPKRKKNPMQLRRKTYGLHFKERYLKLEEWYFCPLCAEPKKQGEWCRPTTSTATRKRSRSPAGAKGAAQSPTATSPATPLLPAERVALCRFMEYGNQPRPASMWLSRHSEMHSTPAQLFANHAEPSRAALAPQHRWCFAALRQAMSLLCRVVQLDSSGYYLRAASPSNTGADATAAAGGALPLSTEAPAATARVTTLELYCRFQALELELEDAALRAEAAAQADAVPESIRQQLRSDADATVACIEGSLNALECTLVQMLLGSFADFSVNGVGTVDMPLAPSLEYVARMLRELPSVLHAEQWPTQFVCDSNAPLNCGGTELRNAGAITSSSSSVLERTLLGISPLSGADAAISQLLEQLGGATTSLALRSLFDLCHADVWNLLGVAAASPISRLAALEKLAAAASSGSASAAGPCRPVLDAETLEFKDILVRAWNRQYGCIGLRRLFFEMQVLFYQYAMHAQATSKQSRAGNGAALRDVCGLWAAWRLSLQKWSAAFLAKLGAREQSADVLDASTLRADACGLMRQHAIAASGLAEVQRMALRVITKLQAVDAKGWFAVPTFDLVNVDFTSVRYWILSPVFAHKSKREAYRSLCRTLERMVDSCVQKYGPTHAFSDVITTVRQQLVDVARAEGLL</sequence>
<organism evidence="2 3">
    <name type="scientific">Leishmania donovani</name>
    <dbReference type="NCBI Taxonomy" id="5661"/>
    <lineage>
        <taxon>Eukaryota</taxon>
        <taxon>Discoba</taxon>
        <taxon>Euglenozoa</taxon>
        <taxon>Kinetoplastea</taxon>
        <taxon>Metakinetoplastina</taxon>
        <taxon>Trypanosomatida</taxon>
        <taxon>Trypanosomatidae</taxon>
        <taxon>Leishmaniinae</taxon>
        <taxon>Leishmania</taxon>
    </lineage>
</organism>
<evidence type="ECO:0000313" key="3">
    <source>
        <dbReference type="Proteomes" id="UP000318447"/>
    </source>
</evidence>
<name>A0A504WW76_LEIDO</name>
<feature type="region of interest" description="Disordered" evidence="1">
    <location>
        <begin position="69"/>
        <end position="105"/>
    </location>
</feature>
<dbReference type="Proteomes" id="UP000318447">
    <property type="component" value="Unassembled WGS sequence"/>
</dbReference>
<evidence type="ECO:0000256" key="1">
    <source>
        <dbReference type="SAM" id="MobiDB-lite"/>
    </source>
</evidence>